<dbReference type="InterPro" id="IPR045929">
    <property type="entry name" value="DUF6348"/>
</dbReference>
<dbReference type="PROSITE" id="PS51257">
    <property type="entry name" value="PROKAR_LIPOPROTEIN"/>
    <property type="match status" value="1"/>
</dbReference>
<sequence>MLKLIRNLLLALITSISGCSTKSYQPPADIQGDAKINSLILQLLEQHGIDAREENGWIVSEAHPPVCGAVVNETQPTPDIISTQIDIYLKVEPNRILVESFGGFGTNLDEAIADGIQNFVVNTFHVLLSAFYLEKDDQTVIEEWKINDIPRRVIIGQIGMRGTPPEEEQGAPEWFQNLENKIKATSLPAGTHWIRCYYAQMENRPVALELLLDNQPWEEVRSEMEKIDWPESEEFFSLRVFLVIQNIDEK</sequence>
<name>A0A518FGG8_9PLAN</name>
<dbReference type="EMBL" id="CP036317">
    <property type="protein sequence ID" value="QDV15435.1"/>
    <property type="molecule type" value="Genomic_DNA"/>
</dbReference>
<evidence type="ECO:0008006" key="3">
    <source>
        <dbReference type="Google" id="ProtNLM"/>
    </source>
</evidence>
<dbReference type="RefSeq" id="WP_145453437.1">
    <property type="nucleotide sequence ID" value="NZ_CP036317.1"/>
</dbReference>
<protein>
    <recommendedName>
        <fullName evidence="3">Lipoprotein</fullName>
    </recommendedName>
</protein>
<dbReference type="Proteomes" id="UP000320839">
    <property type="component" value="Chromosome"/>
</dbReference>
<evidence type="ECO:0000313" key="1">
    <source>
        <dbReference type="EMBL" id="QDV15435.1"/>
    </source>
</evidence>
<reference evidence="1 2" key="1">
    <citation type="submission" date="2019-02" db="EMBL/GenBank/DDBJ databases">
        <title>Deep-cultivation of Planctomycetes and their phenomic and genomic characterization uncovers novel biology.</title>
        <authorList>
            <person name="Wiegand S."/>
            <person name="Jogler M."/>
            <person name="Boedeker C."/>
            <person name="Pinto D."/>
            <person name="Vollmers J."/>
            <person name="Rivas-Marin E."/>
            <person name="Kohn T."/>
            <person name="Peeters S.H."/>
            <person name="Heuer A."/>
            <person name="Rast P."/>
            <person name="Oberbeckmann S."/>
            <person name="Bunk B."/>
            <person name="Jeske O."/>
            <person name="Meyerdierks A."/>
            <person name="Storesund J.E."/>
            <person name="Kallscheuer N."/>
            <person name="Luecker S."/>
            <person name="Lage O.M."/>
            <person name="Pohl T."/>
            <person name="Merkel B.J."/>
            <person name="Hornburger P."/>
            <person name="Mueller R.-W."/>
            <person name="Bruemmer F."/>
            <person name="Labrenz M."/>
            <person name="Spormann A.M."/>
            <person name="Op den Camp H."/>
            <person name="Overmann J."/>
            <person name="Amann R."/>
            <person name="Jetten M.S.M."/>
            <person name="Mascher T."/>
            <person name="Medema M.H."/>
            <person name="Devos D.P."/>
            <person name="Kaster A.-K."/>
            <person name="Ovreas L."/>
            <person name="Rohde M."/>
            <person name="Galperin M.Y."/>
            <person name="Jogler C."/>
        </authorList>
    </citation>
    <scope>NUCLEOTIDE SEQUENCE [LARGE SCALE GENOMIC DNA]</scope>
    <source>
        <strain evidence="1 2">Pan153</strain>
    </source>
</reference>
<proteinExistence type="predicted"/>
<dbReference type="Pfam" id="PF19875">
    <property type="entry name" value="DUF6348"/>
    <property type="match status" value="1"/>
</dbReference>
<gene>
    <name evidence="1" type="ORF">Pan153_00490</name>
</gene>
<accession>A0A518FGG8</accession>
<evidence type="ECO:0000313" key="2">
    <source>
        <dbReference type="Proteomes" id="UP000320839"/>
    </source>
</evidence>
<dbReference type="OrthoDB" id="9155428at2"/>
<organism evidence="1 2">
    <name type="scientific">Gimesia panareensis</name>
    <dbReference type="NCBI Taxonomy" id="2527978"/>
    <lineage>
        <taxon>Bacteria</taxon>
        <taxon>Pseudomonadati</taxon>
        <taxon>Planctomycetota</taxon>
        <taxon>Planctomycetia</taxon>
        <taxon>Planctomycetales</taxon>
        <taxon>Planctomycetaceae</taxon>
        <taxon>Gimesia</taxon>
    </lineage>
</organism>
<dbReference type="AlphaFoldDB" id="A0A518FGG8"/>